<name>A0A0K9PZY6_ZOSMR</name>
<feature type="domain" description="AMP-dependent synthetase/ligase" evidence="4">
    <location>
        <begin position="194"/>
        <end position="564"/>
    </location>
</feature>
<comment type="caution">
    <text evidence="5">The sequence shown here is derived from an EMBL/GenBank/DDBJ whole genome shotgun (WGS) entry which is preliminary data.</text>
</comment>
<dbReference type="InterPro" id="IPR020845">
    <property type="entry name" value="AMP-binding_CS"/>
</dbReference>
<dbReference type="Pfam" id="PF00501">
    <property type="entry name" value="AMP-binding"/>
    <property type="match status" value="1"/>
</dbReference>
<protein>
    <recommendedName>
        <fullName evidence="1">4-coumarate--CoA ligase</fullName>
        <ecNumber evidence="1">6.2.1.12</ecNumber>
    </recommendedName>
</protein>
<dbReference type="GO" id="GO:0106290">
    <property type="term" value="F:trans-cinnamate-CoA ligase activity"/>
    <property type="evidence" value="ECO:0007669"/>
    <property type="project" value="UniProtKB-ARBA"/>
</dbReference>
<dbReference type="EC" id="6.2.1.12" evidence="1"/>
<organism evidence="5 6">
    <name type="scientific">Zostera marina</name>
    <name type="common">Eelgrass</name>
    <dbReference type="NCBI Taxonomy" id="29655"/>
    <lineage>
        <taxon>Eukaryota</taxon>
        <taxon>Viridiplantae</taxon>
        <taxon>Streptophyta</taxon>
        <taxon>Embryophyta</taxon>
        <taxon>Tracheophyta</taxon>
        <taxon>Spermatophyta</taxon>
        <taxon>Magnoliopsida</taxon>
        <taxon>Liliopsida</taxon>
        <taxon>Zosteraceae</taxon>
        <taxon>Zostera</taxon>
    </lineage>
</organism>
<evidence type="ECO:0000313" key="6">
    <source>
        <dbReference type="Proteomes" id="UP000036987"/>
    </source>
</evidence>
<dbReference type="InterPro" id="IPR000873">
    <property type="entry name" value="AMP-dep_synth/lig_dom"/>
</dbReference>
<dbReference type="Gene3D" id="3.30.300.30">
    <property type="match status" value="1"/>
</dbReference>
<gene>
    <name evidence="5" type="ORF">ZOSMA_125G00540</name>
</gene>
<proteinExistence type="predicted"/>
<comment type="catalytic activity">
    <reaction evidence="2">
        <text>(E)-4-coumarate + ATP + CoA = (E)-4-coumaroyl-CoA + AMP + diphosphate</text>
        <dbReference type="Rhea" id="RHEA:19641"/>
        <dbReference type="ChEBI" id="CHEBI:12876"/>
        <dbReference type="ChEBI" id="CHEBI:30616"/>
        <dbReference type="ChEBI" id="CHEBI:33019"/>
        <dbReference type="ChEBI" id="CHEBI:57287"/>
        <dbReference type="ChEBI" id="CHEBI:85008"/>
        <dbReference type="ChEBI" id="CHEBI:456215"/>
        <dbReference type="EC" id="6.2.1.12"/>
    </reaction>
    <physiologicalReaction direction="left-to-right" evidence="2">
        <dbReference type="Rhea" id="RHEA:19642"/>
    </physiologicalReaction>
</comment>
<evidence type="ECO:0000256" key="2">
    <source>
        <dbReference type="ARBA" id="ARBA00034252"/>
    </source>
</evidence>
<dbReference type="PROSITE" id="PS00455">
    <property type="entry name" value="AMP_BINDING"/>
    <property type="match status" value="1"/>
</dbReference>
<dbReference type="Gene3D" id="3.40.50.12780">
    <property type="entry name" value="N-terminal domain of ligase-like"/>
    <property type="match status" value="1"/>
</dbReference>
<dbReference type="GO" id="GO:0009698">
    <property type="term" value="P:phenylpropanoid metabolic process"/>
    <property type="evidence" value="ECO:0007669"/>
    <property type="project" value="UniProtKB-ARBA"/>
</dbReference>
<evidence type="ECO:0000256" key="3">
    <source>
        <dbReference type="SAM" id="Phobius"/>
    </source>
</evidence>
<keyword evidence="3" id="KW-0812">Transmembrane</keyword>
<dbReference type="PANTHER" id="PTHR44378:SF1">
    <property type="entry name" value="ACYL-ACTIVATING ENZYME 18, PEROXISOMAL-RELATED"/>
    <property type="match status" value="1"/>
</dbReference>
<sequence>MEGVKKNSIRDVLQEDIEATGISPEDAREFYLALIDVIDRHLEELGSEDVIWREVMEAGILKPSHPHPLHQLVYYSVYSSWDHASRGPPPYWFPRLESARFTNVGRIMEVYGPKLLGSSYQDPITSYSLFHKFSVQNPEVHWSIVLREISIIFRQSPKRIHDMTDKSKHGGSWFPGSVLNIAECCLLPAYFPKKTDESVAVVWREEWDDDRPVNSLSLKELREQVMIVANALDTIFTKGDFIAIDMPMTVTAVIIYLAIILAGCVVVSIADSFAAREIESRMKISNAKGIFTQDFIIRGGKRFPLYSRVVKGTNCKAIVIPAIGEEVGLEIRKNDLSWKNFLLRIAHKPRRCYYSPVYQPVETTTNILFSSGTTGEPKAIPWTQVSPIRCAADTWSHNDVRATDIFCWPTNLGWVMGPILLYSCFINGATLALYHGSPLGYGFGKFIQDSGVTLLGTVPSLVKTWKNTNCMAGFDWSKIRVLGTTGESSNVDDNLWISSKVGYKPIIECCGGTELASAYIQGILLQPQAFGAFSTPSLTTGFVIVDEKGVPYPDDEPCIGEVYLFPKHMGSTDRLLNADHEKVYFDKMPTYRGMTLRRHGDIVQRTPGGYFMVLGRADDTMNLGGIKTSSVEIEMVCNRADENILETAAVAIKIAGNGPENLVILVVLKNNSLKYEPSVLKSKFEKAIRENLNPLFKVNYVKILQHFPRTASNKLLRRILRDQMVHEFSLRHRL</sequence>
<keyword evidence="6" id="KW-1185">Reference proteome</keyword>
<dbReference type="InterPro" id="IPR042099">
    <property type="entry name" value="ANL_N_sf"/>
</dbReference>
<evidence type="ECO:0000313" key="5">
    <source>
        <dbReference type="EMBL" id="KMZ74591.1"/>
    </source>
</evidence>
<accession>A0A0K9PZY6</accession>
<evidence type="ECO:0000256" key="1">
    <source>
        <dbReference type="ARBA" id="ARBA00012959"/>
    </source>
</evidence>
<keyword evidence="3" id="KW-1133">Transmembrane helix</keyword>
<dbReference type="AlphaFoldDB" id="A0A0K9PZY6"/>
<dbReference type="STRING" id="29655.A0A0K9PZY6"/>
<dbReference type="Proteomes" id="UP000036987">
    <property type="component" value="Unassembled WGS sequence"/>
</dbReference>
<reference evidence="6" key="1">
    <citation type="journal article" date="2016" name="Nature">
        <title>The genome of the seagrass Zostera marina reveals angiosperm adaptation to the sea.</title>
        <authorList>
            <person name="Olsen J.L."/>
            <person name="Rouze P."/>
            <person name="Verhelst B."/>
            <person name="Lin Y.-C."/>
            <person name="Bayer T."/>
            <person name="Collen J."/>
            <person name="Dattolo E."/>
            <person name="De Paoli E."/>
            <person name="Dittami S."/>
            <person name="Maumus F."/>
            <person name="Michel G."/>
            <person name="Kersting A."/>
            <person name="Lauritano C."/>
            <person name="Lohaus R."/>
            <person name="Toepel M."/>
            <person name="Tonon T."/>
            <person name="Vanneste K."/>
            <person name="Amirebrahimi M."/>
            <person name="Brakel J."/>
            <person name="Bostroem C."/>
            <person name="Chovatia M."/>
            <person name="Grimwood J."/>
            <person name="Jenkins J.W."/>
            <person name="Jueterbock A."/>
            <person name="Mraz A."/>
            <person name="Stam W.T."/>
            <person name="Tice H."/>
            <person name="Bornberg-Bauer E."/>
            <person name="Green P.J."/>
            <person name="Pearson G.A."/>
            <person name="Procaccini G."/>
            <person name="Duarte C.M."/>
            <person name="Schmutz J."/>
            <person name="Reusch T.B.H."/>
            <person name="Van de Peer Y."/>
        </authorList>
    </citation>
    <scope>NUCLEOTIDE SEQUENCE [LARGE SCALE GENOMIC DNA]</scope>
    <source>
        <strain evidence="6">cv. Finnish</strain>
    </source>
</reference>
<dbReference type="OMA" id="MPNTWQT"/>
<dbReference type="OrthoDB" id="10253115at2759"/>
<dbReference type="PANTHER" id="PTHR44378">
    <property type="entry name" value="ACYL-ACTIVATING ENZYME 17, PEROXISOMAL-RELATED"/>
    <property type="match status" value="1"/>
</dbReference>
<keyword evidence="3" id="KW-0472">Membrane</keyword>
<dbReference type="EMBL" id="LFYR01000277">
    <property type="protein sequence ID" value="KMZ74591.1"/>
    <property type="molecule type" value="Genomic_DNA"/>
</dbReference>
<dbReference type="InterPro" id="IPR045851">
    <property type="entry name" value="AMP-bd_C_sf"/>
</dbReference>
<dbReference type="SUPFAM" id="SSF56801">
    <property type="entry name" value="Acetyl-CoA synthetase-like"/>
    <property type="match status" value="1"/>
</dbReference>
<evidence type="ECO:0000259" key="4">
    <source>
        <dbReference type="Pfam" id="PF00501"/>
    </source>
</evidence>
<dbReference type="GO" id="GO:0016207">
    <property type="term" value="F:4-coumarate-CoA ligase activity"/>
    <property type="evidence" value="ECO:0007669"/>
    <property type="project" value="UniProtKB-EC"/>
</dbReference>
<feature type="transmembrane region" description="Helical" evidence="3">
    <location>
        <begin position="253"/>
        <end position="274"/>
    </location>
</feature>